<dbReference type="GO" id="GO:0016746">
    <property type="term" value="F:acyltransferase activity"/>
    <property type="evidence" value="ECO:0007669"/>
    <property type="project" value="UniProtKB-KW"/>
</dbReference>
<keyword evidence="8 9" id="KW-0012">Acyltransferase</keyword>
<evidence type="ECO:0000256" key="6">
    <source>
        <dbReference type="ARBA" id="ARBA00022989"/>
    </source>
</evidence>
<dbReference type="InterPro" id="IPR011920">
    <property type="entry name" value="Lipid_A_LpxL_LpxP"/>
</dbReference>
<comment type="pathway">
    <text evidence="9">Bacterial outer membrane biogenesis; lipopolysaccharide biosynthesis.</text>
</comment>
<sequence length="305" mass="34786">MGKRRQRPAHPADPRLWPTRLGLALFWLIGQLPWDLLLAAGRGLGRLAWYLARDRRRVTLVNLKLCFPELSEAERERLARQVMISTGEAILEMAGSFHNQRIDLGKRLTVTGLEHLEAARAEGHGVLLLGMHFNSIDVGSRLLGKFFRFSVVYRPNDNPLLDKLITEGRGAWVNHSVDRGDLRQTVRLLRRGEVVWYAPDQDYGTQHAVFVPFFGMPAATITATSRIAKMGKAVVIPCAHYRLPGGRYEIEFGAPLQDFPSGDDEADTARINRTIEHYVRKHPEQYLWVHKRFKHQPDGRSPYRA</sequence>
<dbReference type="EC" id="2.3.1.241" evidence="9"/>
<comment type="caution">
    <text evidence="10">The sequence shown here is derived from an EMBL/GenBank/DDBJ whole genome shotgun (WGS) entry which is preliminary data.</text>
</comment>
<dbReference type="PANTHER" id="PTHR30606">
    <property type="entry name" value="LIPID A BIOSYNTHESIS LAUROYL ACYLTRANSFERASE"/>
    <property type="match status" value="1"/>
</dbReference>
<comment type="subcellular location">
    <subcellularLocation>
        <location evidence="9">Cell inner membrane</location>
        <topology evidence="9">Single-pass membrane protein</topology>
    </subcellularLocation>
</comment>
<keyword evidence="4 9" id="KW-0812">Transmembrane</keyword>
<evidence type="ECO:0000256" key="3">
    <source>
        <dbReference type="ARBA" id="ARBA00022679"/>
    </source>
</evidence>
<evidence type="ECO:0000313" key="10">
    <source>
        <dbReference type="EMBL" id="MBF5055166.1"/>
    </source>
</evidence>
<keyword evidence="3 9" id="KW-0808">Transferase</keyword>
<evidence type="ECO:0000256" key="8">
    <source>
        <dbReference type="ARBA" id="ARBA00023315"/>
    </source>
</evidence>
<dbReference type="InterPro" id="IPR004960">
    <property type="entry name" value="LipA_acyltrans"/>
</dbReference>
<keyword evidence="7 9" id="KW-0472">Membrane</keyword>
<keyword evidence="6 9" id="KW-1133">Transmembrane helix</keyword>
<dbReference type="CDD" id="cd07984">
    <property type="entry name" value="LPLAT_LABLAT-like"/>
    <property type="match status" value="1"/>
</dbReference>
<reference evidence="10 11" key="1">
    <citation type="submission" date="2012-09" db="EMBL/GenBank/DDBJ databases">
        <title>Genome Sequence of alkane-degrading Bacterium Alcanivorax sp. 521-1.</title>
        <authorList>
            <person name="Lai Q."/>
            <person name="Shao Z."/>
        </authorList>
    </citation>
    <scope>NUCLEOTIDE SEQUENCE [LARGE SCALE GENOMIC DNA]</scope>
    <source>
        <strain evidence="10 11">521-1</strain>
    </source>
</reference>
<keyword evidence="5 9" id="KW-0448">Lipopolysaccharide biosynthesis</keyword>
<accession>A0ABS0AM17</accession>
<comment type="similarity">
    <text evidence="9">Belongs to the LpxL/LpxM/LpxP family.</text>
</comment>
<dbReference type="PANTHER" id="PTHR30606:SF9">
    <property type="entry name" value="LIPID A BIOSYNTHESIS LAUROYLTRANSFERASE"/>
    <property type="match status" value="1"/>
</dbReference>
<dbReference type="EMBL" id="ARXX01000004">
    <property type="protein sequence ID" value="MBF5055166.1"/>
    <property type="molecule type" value="Genomic_DNA"/>
</dbReference>
<evidence type="ECO:0000256" key="9">
    <source>
        <dbReference type="HAMAP-Rule" id="MF_01942"/>
    </source>
</evidence>
<organism evidence="10 11">
    <name type="scientific">Alloalcanivorax profundimaris</name>
    <dbReference type="NCBI Taxonomy" id="2735259"/>
    <lineage>
        <taxon>Bacteria</taxon>
        <taxon>Pseudomonadati</taxon>
        <taxon>Pseudomonadota</taxon>
        <taxon>Gammaproteobacteria</taxon>
        <taxon>Oceanospirillales</taxon>
        <taxon>Alcanivoracaceae</taxon>
        <taxon>Alloalcanivorax</taxon>
    </lineage>
</organism>
<evidence type="ECO:0000256" key="1">
    <source>
        <dbReference type="ARBA" id="ARBA00022475"/>
    </source>
</evidence>
<keyword evidence="1 9" id="KW-1003">Cell membrane</keyword>
<keyword evidence="11" id="KW-1185">Reference proteome</keyword>
<comment type="function">
    <text evidence="9">Catalyzes the transfer of an acyl chain from an acyl-[acyl-carrier-protein] (ACP) to a Kdo(2)-lipid IV(A) to form a Kdo(2)-(acyl)-lipid IV(A).</text>
</comment>
<evidence type="ECO:0000256" key="7">
    <source>
        <dbReference type="ARBA" id="ARBA00023136"/>
    </source>
</evidence>
<feature type="short sequence motif" description="HXXXXD motif" evidence="9">
    <location>
        <begin position="132"/>
        <end position="137"/>
    </location>
</feature>
<comment type="pathway">
    <text evidence="9">Glycolipid biosynthesis; KDO(2)-lipid A biosynthesis; KDO(2)-lipid A from CMP-3-deoxy-D-manno-octulosonate and lipid IV(A): step 3/4.</text>
</comment>
<dbReference type="RefSeq" id="WP_194864036.1">
    <property type="nucleotide sequence ID" value="NZ_ARXX01000004.1"/>
</dbReference>
<dbReference type="NCBIfam" id="TIGR02207">
    <property type="entry name" value="lipid_A_htrB"/>
    <property type="match status" value="1"/>
</dbReference>
<proteinExistence type="inferred from homology"/>
<keyword evidence="2 9" id="KW-0997">Cell inner membrane</keyword>
<name>A0ABS0AM17_9GAMM</name>
<comment type="catalytic activity">
    <reaction evidence="9">
        <text>an alpha-Kdo-(2-&gt;4)-alpha-Kdo-(2-&gt;6)-lipid IVA + a fatty acyl-[ACP] = an alpha-Kdo-(2-&gt;4)-alpha-Kdo-(2-&gt;6)-(acyl)-lipid IVA + holo-[ACP]</text>
        <dbReference type="Rhea" id="RHEA:69396"/>
        <dbReference type="Rhea" id="RHEA-COMP:9685"/>
        <dbReference type="Rhea" id="RHEA-COMP:14125"/>
        <dbReference type="ChEBI" id="CHEBI:64479"/>
        <dbReference type="ChEBI" id="CHEBI:138651"/>
        <dbReference type="ChEBI" id="CHEBI:176429"/>
        <dbReference type="ChEBI" id="CHEBI:176430"/>
        <dbReference type="EC" id="2.3.1.241"/>
    </reaction>
</comment>
<gene>
    <name evidence="9" type="primary">lpxL</name>
    <name evidence="10" type="ORF">Y5W_00460</name>
</gene>
<dbReference type="Pfam" id="PF03279">
    <property type="entry name" value="Lip_A_acyltrans"/>
    <property type="match status" value="1"/>
</dbReference>
<evidence type="ECO:0000256" key="4">
    <source>
        <dbReference type="ARBA" id="ARBA00022692"/>
    </source>
</evidence>
<protein>
    <recommendedName>
        <fullName evidence="9">Lipid A biosynthesis acyltransferase</fullName>
        <ecNumber evidence="9">2.3.1.241</ecNumber>
    </recommendedName>
    <alternativeName>
        <fullName evidence="9">Kdo(2)-lipid IV(A) acyltransferase</fullName>
    </alternativeName>
</protein>
<evidence type="ECO:0000313" key="11">
    <source>
        <dbReference type="Proteomes" id="UP000662703"/>
    </source>
</evidence>
<dbReference type="PIRSF" id="PIRSF026649">
    <property type="entry name" value="MsbB"/>
    <property type="match status" value="1"/>
</dbReference>
<evidence type="ECO:0000256" key="5">
    <source>
        <dbReference type="ARBA" id="ARBA00022985"/>
    </source>
</evidence>
<dbReference type="HAMAP" id="MF_01942">
    <property type="entry name" value="Lipid_A_LpxL_LpxP"/>
    <property type="match status" value="1"/>
</dbReference>
<evidence type="ECO:0000256" key="2">
    <source>
        <dbReference type="ARBA" id="ARBA00022519"/>
    </source>
</evidence>
<dbReference type="Proteomes" id="UP000662703">
    <property type="component" value="Unassembled WGS sequence"/>
</dbReference>